<reference evidence="3 4" key="1">
    <citation type="journal article" date="2023" name="G3 (Bethesda)">
        <title>A chromosome-length genome assembly and annotation of blackberry (Rubus argutus, cv. 'Hillquist').</title>
        <authorList>
            <person name="Bruna T."/>
            <person name="Aryal R."/>
            <person name="Dudchenko O."/>
            <person name="Sargent D.J."/>
            <person name="Mead D."/>
            <person name="Buti M."/>
            <person name="Cavallini A."/>
            <person name="Hytonen T."/>
            <person name="Andres J."/>
            <person name="Pham M."/>
            <person name="Weisz D."/>
            <person name="Mascagni F."/>
            <person name="Usai G."/>
            <person name="Natali L."/>
            <person name="Bassil N."/>
            <person name="Fernandez G.E."/>
            <person name="Lomsadze A."/>
            <person name="Armour M."/>
            <person name="Olukolu B."/>
            <person name="Poorten T."/>
            <person name="Britton C."/>
            <person name="Davik J."/>
            <person name="Ashrafi H."/>
            <person name="Aiden E.L."/>
            <person name="Borodovsky M."/>
            <person name="Worthington M."/>
        </authorList>
    </citation>
    <scope>NUCLEOTIDE SEQUENCE [LARGE SCALE GENOMIC DNA]</scope>
    <source>
        <strain evidence="3">PI 553951</strain>
    </source>
</reference>
<dbReference type="PANTHER" id="PTHR34570:SF12">
    <property type="entry name" value="EXPRESSED PROTEIN"/>
    <property type="match status" value="1"/>
</dbReference>
<evidence type="ECO:0000256" key="2">
    <source>
        <dbReference type="SAM" id="MobiDB-lite"/>
    </source>
</evidence>
<feature type="coiled-coil region" evidence="1">
    <location>
        <begin position="18"/>
        <end position="51"/>
    </location>
</feature>
<keyword evidence="4" id="KW-1185">Reference proteome</keyword>
<accession>A0AAW1XRR1</accession>
<gene>
    <name evidence="3" type="ORF">M0R45_015462</name>
</gene>
<evidence type="ECO:0000313" key="3">
    <source>
        <dbReference type="EMBL" id="KAK9938740.1"/>
    </source>
</evidence>
<sequence length="119" mass="13658">MATSQRFNDGTVKVHSSIALLQERFRQLQRAKEMREERELLRQLLAESAESVDQNQAATYFEPKGLFLQSEMTVSPLKAQPQVSMHLQPSYLHSKHAHQAVMHRPSNFDDSDVDTSLHL</sequence>
<feature type="region of interest" description="Disordered" evidence="2">
    <location>
        <begin position="94"/>
        <end position="119"/>
    </location>
</feature>
<dbReference type="Proteomes" id="UP001457282">
    <property type="component" value="Unassembled WGS sequence"/>
</dbReference>
<dbReference type="EMBL" id="JBEDUW010000003">
    <property type="protein sequence ID" value="KAK9938740.1"/>
    <property type="molecule type" value="Genomic_DNA"/>
</dbReference>
<evidence type="ECO:0000256" key="1">
    <source>
        <dbReference type="SAM" id="Coils"/>
    </source>
</evidence>
<name>A0AAW1XRR1_RUBAR</name>
<dbReference type="AlphaFoldDB" id="A0AAW1XRR1"/>
<evidence type="ECO:0000313" key="4">
    <source>
        <dbReference type="Proteomes" id="UP001457282"/>
    </source>
</evidence>
<proteinExistence type="predicted"/>
<comment type="caution">
    <text evidence="3">The sequence shown here is derived from an EMBL/GenBank/DDBJ whole genome shotgun (WGS) entry which is preliminary data.</text>
</comment>
<protein>
    <submittedName>
        <fullName evidence="3">Uncharacterized protein</fullName>
    </submittedName>
</protein>
<organism evidence="3 4">
    <name type="scientific">Rubus argutus</name>
    <name type="common">Southern blackberry</name>
    <dbReference type="NCBI Taxonomy" id="59490"/>
    <lineage>
        <taxon>Eukaryota</taxon>
        <taxon>Viridiplantae</taxon>
        <taxon>Streptophyta</taxon>
        <taxon>Embryophyta</taxon>
        <taxon>Tracheophyta</taxon>
        <taxon>Spermatophyta</taxon>
        <taxon>Magnoliopsida</taxon>
        <taxon>eudicotyledons</taxon>
        <taxon>Gunneridae</taxon>
        <taxon>Pentapetalae</taxon>
        <taxon>rosids</taxon>
        <taxon>fabids</taxon>
        <taxon>Rosales</taxon>
        <taxon>Rosaceae</taxon>
        <taxon>Rosoideae</taxon>
        <taxon>Rosoideae incertae sedis</taxon>
        <taxon>Rubus</taxon>
    </lineage>
</organism>
<keyword evidence="1" id="KW-0175">Coiled coil</keyword>
<dbReference type="PANTHER" id="PTHR34570">
    <property type="entry name" value="OS03G0593100 PROTEIN"/>
    <property type="match status" value="1"/>
</dbReference>